<dbReference type="Proteomes" id="UP000276133">
    <property type="component" value="Unassembled WGS sequence"/>
</dbReference>
<dbReference type="AlphaFoldDB" id="A0A3M7PZG6"/>
<comment type="caution">
    <text evidence="2">The sequence shown here is derived from an EMBL/GenBank/DDBJ whole genome shotgun (WGS) entry which is preliminary data.</text>
</comment>
<sequence>MLYPFPNYFRSIVLSINVWPLDQILFYFFSISVVV</sequence>
<evidence type="ECO:0000313" key="3">
    <source>
        <dbReference type="Proteomes" id="UP000276133"/>
    </source>
</evidence>
<keyword evidence="1" id="KW-1133">Transmembrane helix</keyword>
<keyword evidence="1" id="KW-0472">Membrane</keyword>
<reference evidence="2 3" key="1">
    <citation type="journal article" date="2018" name="Sci. Rep.">
        <title>Genomic signatures of local adaptation to the degree of environmental predictability in rotifers.</title>
        <authorList>
            <person name="Franch-Gras L."/>
            <person name="Hahn C."/>
            <person name="Garcia-Roger E.M."/>
            <person name="Carmona M.J."/>
            <person name="Serra M."/>
            <person name="Gomez A."/>
        </authorList>
    </citation>
    <scope>NUCLEOTIDE SEQUENCE [LARGE SCALE GENOMIC DNA]</scope>
    <source>
        <strain evidence="2">HYR1</strain>
    </source>
</reference>
<organism evidence="2 3">
    <name type="scientific">Brachionus plicatilis</name>
    <name type="common">Marine rotifer</name>
    <name type="synonym">Brachionus muelleri</name>
    <dbReference type="NCBI Taxonomy" id="10195"/>
    <lineage>
        <taxon>Eukaryota</taxon>
        <taxon>Metazoa</taxon>
        <taxon>Spiralia</taxon>
        <taxon>Gnathifera</taxon>
        <taxon>Rotifera</taxon>
        <taxon>Eurotatoria</taxon>
        <taxon>Monogononta</taxon>
        <taxon>Pseudotrocha</taxon>
        <taxon>Ploima</taxon>
        <taxon>Brachionidae</taxon>
        <taxon>Brachionus</taxon>
    </lineage>
</organism>
<evidence type="ECO:0000256" key="1">
    <source>
        <dbReference type="SAM" id="Phobius"/>
    </source>
</evidence>
<feature type="transmembrane region" description="Helical" evidence="1">
    <location>
        <begin position="12"/>
        <end position="34"/>
    </location>
</feature>
<protein>
    <submittedName>
        <fullName evidence="2">Uncharacterized protein</fullName>
    </submittedName>
</protein>
<proteinExistence type="predicted"/>
<keyword evidence="3" id="KW-1185">Reference proteome</keyword>
<accession>A0A3M7PZG6</accession>
<dbReference type="EMBL" id="REGN01008049">
    <property type="protein sequence ID" value="RNA04557.1"/>
    <property type="molecule type" value="Genomic_DNA"/>
</dbReference>
<keyword evidence="1" id="KW-0812">Transmembrane</keyword>
<gene>
    <name evidence="2" type="ORF">BpHYR1_043761</name>
</gene>
<evidence type="ECO:0000313" key="2">
    <source>
        <dbReference type="EMBL" id="RNA04557.1"/>
    </source>
</evidence>
<name>A0A3M7PZG6_BRAPC</name>